<dbReference type="PANTHER" id="PTHR43840:SF15">
    <property type="entry name" value="MITOCHONDRIAL METAL TRANSPORTER 1-RELATED"/>
    <property type="match status" value="1"/>
</dbReference>
<evidence type="ECO:0000313" key="12">
    <source>
        <dbReference type="Proteomes" id="UP000077421"/>
    </source>
</evidence>
<organism evidence="10 12">
    <name type="scientific">Ferroacidibacillus organovorans</name>
    <dbReference type="NCBI Taxonomy" id="1765683"/>
    <lineage>
        <taxon>Bacteria</taxon>
        <taxon>Bacillati</taxon>
        <taxon>Bacillota</taxon>
        <taxon>Bacilli</taxon>
        <taxon>Bacillales</taxon>
        <taxon>Alicyclobacillaceae</taxon>
        <taxon>Ferroacidibacillus</taxon>
    </lineage>
</organism>
<dbReference type="InterPro" id="IPR050291">
    <property type="entry name" value="CDF_Transporter"/>
</dbReference>
<evidence type="ECO:0000256" key="7">
    <source>
        <dbReference type="SAM" id="Phobius"/>
    </source>
</evidence>
<dbReference type="Pfam" id="PF01545">
    <property type="entry name" value="Cation_efflux"/>
    <property type="match status" value="1"/>
</dbReference>
<gene>
    <name evidence="10" type="ORF">AYW79_11500</name>
    <name evidence="11" type="ORF">B2M26_10055</name>
</gene>
<evidence type="ECO:0000256" key="1">
    <source>
        <dbReference type="ARBA" id="ARBA00004141"/>
    </source>
</evidence>
<dbReference type="GO" id="GO:0016020">
    <property type="term" value="C:membrane"/>
    <property type="evidence" value="ECO:0007669"/>
    <property type="project" value="UniProtKB-SubCell"/>
</dbReference>
<dbReference type="OrthoDB" id="9806522at2"/>
<name>A0A162TD92_9BACL</name>
<dbReference type="InterPro" id="IPR002524">
    <property type="entry name" value="Cation_efflux"/>
</dbReference>
<evidence type="ECO:0000313" key="13">
    <source>
        <dbReference type="Proteomes" id="UP000190229"/>
    </source>
</evidence>
<accession>A0A162TD92</accession>
<keyword evidence="5 7" id="KW-1133">Transmembrane helix</keyword>
<dbReference type="STRING" id="1765683.B2M26_10055"/>
<feature type="transmembrane region" description="Helical" evidence="7">
    <location>
        <begin position="9"/>
        <end position="29"/>
    </location>
</feature>
<dbReference type="InterPro" id="IPR036837">
    <property type="entry name" value="Cation_efflux_CTD_sf"/>
</dbReference>
<dbReference type="InterPro" id="IPR027469">
    <property type="entry name" value="Cation_efflux_TMD_sf"/>
</dbReference>
<keyword evidence="13" id="KW-1185">Reference proteome</keyword>
<dbReference type="PANTHER" id="PTHR43840">
    <property type="entry name" value="MITOCHONDRIAL METAL TRANSPORTER 1-RELATED"/>
    <property type="match status" value="1"/>
</dbReference>
<sequence length="296" mass="31994">MDKPAQRQAYVSLVVNIALTLVKSFFGFAAHSEALIADAAHSASDVAGSIAVLIGVQVARRPADNDHPYGHGKAEVIAASLVAILLILAGLEVVYTSVRTFFLPLSAPSSVALYVALAAALVKEVLYRVQMKLGQRDHSPALIAGAKDHRADVWSSLFAALGIAVALLGEWLHHPLLELADPIAGLFVALVVVRMGYQLAAESYKLLLDEVLDERATEGMISSARTVDGVLRVDDLRVRKSGPYGIAEVRISVDPTITVLQGHAIGHRVKDRLLEKHEELRDVLIHINPYNERPPH</sequence>
<keyword evidence="6 7" id="KW-0472">Membrane</keyword>
<keyword evidence="4 7" id="KW-0812">Transmembrane</keyword>
<feature type="transmembrane region" description="Helical" evidence="7">
    <location>
        <begin position="76"/>
        <end position="95"/>
    </location>
</feature>
<dbReference type="EMBL" id="MWPS01000026">
    <property type="protein sequence ID" value="OPG15930.1"/>
    <property type="molecule type" value="Genomic_DNA"/>
</dbReference>
<reference evidence="11 13" key="2">
    <citation type="submission" date="2017-02" db="EMBL/GenBank/DDBJ databases">
        <title>Draft genome of Acidibacillus ferrooxidans Huett2.</title>
        <authorList>
            <person name="Schopf S."/>
        </authorList>
    </citation>
    <scope>NUCLEOTIDE SEQUENCE [LARGE SCALE GENOMIC DNA]</scope>
    <source>
        <strain evidence="11 13">Huett2</strain>
    </source>
</reference>
<dbReference type="Proteomes" id="UP000077421">
    <property type="component" value="Unassembled WGS sequence"/>
</dbReference>
<feature type="transmembrane region" description="Helical" evidence="7">
    <location>
        <begin position="101"/>
        <end position="122"/>
    </location>
</feature>
<evidence type="ECO:0000256" key="2">
    <source>
        <dbReference type="ARBA" id="ARBA00008114"/>
    </source>
</evidence>
<dbReference type="Gene3D" id="1.20.1510.10">
    <property type="entry name" value="Cation efflux protein transmembrane domain"/>
    <property type="match status" value="1"/>
</dbReference>
<keyword evidence="3" id="KW-0813">Transport</keyword>
<dbReference type="SUPFAM" id="SSF161111">
    <property type="entry name" value="Cation efflux protein transmembrane domain-like"/>
    <property type="match status" value="1"/>
</dbReference>
<dbReference type="InterPro" id="IPR058533">
    <property type="entry name" value="Cation_efflux_TM"/>
</dbReference>
<evidence type="ECO:0000256" key="5">
    <source>
        <dbReference type="ARBA" id="ARBA00022989"/>
    </source>
</evidence>
<evidence type="ECO:0000313" key="10">
    <source>
        <dbReference type="EMBL" id="OAG93287.1"/>
    </source>
</evidence>
<protein>
    <submittedName>
        <fullName evidence="11">Cation-efflux pump</fullName>
    </submittedName>
</protein>
<dbReference type="Gene3D" id="3.30.70.1350">
    <property type="entry name" value="Cation efflux protein, cytoplasmic domain"/>
    <property type="match status" value="1"/>
</dbReference>
<evidence type="ECO:0000259" key="8">
    <source>
        <dbReference type="Pfam" id="PF01545"/>
    </source>
</evidence>
<dbReference type="AlphaFoldDB" id="A0A162TD92"/>
<dbReference type="NCBIfam" id="TIGR01297">
    <property type="entry name" value="CDF"/>
    <property type="match status" value="1"/>
</dbReference>
<dbReference type="InterPro" id="IPR027470">
    <property type="entry name" value="Cation_efflux_CTD"/>
</dbReference>
<dbReference type="EMBL" id="LSUQ01000042">
    <property type="protein sequence ID" value="OAG93287.1"/>
    <property type="molecule type" value="Genomic_DNA"/>
</dbReference>
<evidence type="ECO:0000313" key="11">
    <source>
        <dbReference type="EMBL" id="OPG15930.1"/>
    </source>
</evidence>
<dbReference type="FunFam" id="1.20.1510.10:FF:000006">
    <property type="entry name" value="Divalent cation efflux transporter"/>
    <property type="match status" value="1"/>
</dbReference>
<evidence type="ECO:0000256" key="4">
    <source>
        <dbReference type="ARBA" id="ARBA00022692"/>
    </source>
</evidence>
<comment type="caution">
    <text evidence="10">The sequence shown here is derived from an EMBL/GenBank/DDBJ whole genome shotgun (WGS) entry which is preliminary data.</text>
</comment>
<proteinExistence type="inferred from homology"/>
<evidence type="ECO:0000256" key="6">
    <source>
        <dbReference type="ARBA" id="ARBA00023136"/>
    </source>
</evidence>
<evidence type="ECO:0000256" key="3">
    <source>
        <dbReference type="ARBA" id="ARBA00022448"/>
    </source>
</evidence>
<evidence type="ECO:0000259" key="9">
    <source>
        <dbReference type="Pfam" id="PF16916"/>
    </source>
</evidence>
<dbReference type="GO" id="GO:0008324">
    <property type="term" value="F:monoatomic cation transmembrane transporter activity"/>
    <property type="evidence" value="ECO:0007669"/>
    <property type="project" value="InterPro"/>
</dbReference>
<dbReference type="RefSeq" id="WP_067565954.1">
    <property type="nucleotide sequence ID" value="NZ_LSUQ01000042.1"/>
</dbReference>
<reference evidence="10 12" key="1">
    <citation type="submission" date="2016-02" db="EMBL/GenBank/DDBJ databases">
        <title>Draft genome sequence of Acidibacillus ferrooxidans SLC66.</title>
        <authorList>
            <person name="Oliveira G."/>
            <person name="Nancucheo I."/>
            <person name="Dall'Agnol H."/>
            <person name="Johnson B."/>
            <person name="Oliveira R."/>
            <person name="Nunes G.L."/>
            <person name="Tzotzos G."/>
            <person name="Orellana S.C."/>
            <person name="Salim A.C."/>
            <person name="Araujo F.M."/>
        </authorList>
    </citation>
    <scope>NUCLEOTIDE SEQUENCE [LARGE SCALE GENOMIC DNA]</scope>
    <source>
        <strain evidence="10 12">SLC66</strain>
    </source>
</reference>
<feature type="domain" description="Cation efflux protein transmembrane" evidence="8">
    <location>
        <begin position="10"/>
        <end position="208"/>
    </location>
</feature>
<dbReference type="SUPFAM" id="SSF160240">
    <property type="entry name" value="Cation efflux protein cytoplasmic domain-like"/>
    <property type="match status" value="1"/>
</dbReference>
<comment type="subcellular location">
    <subcellularLocation>
        <location evidence="1">Membrane</location>
        <topology evidence="1">Multi-pass membrane protein</topology>
    </subcellularLocation>
</comment>
<dbReference type="Proteomes" id="UP000190229">
    <property type="component" value="Unassembled WGS sequence"/>
</dbReference>
<feature type="domain" description="Cation efflux protein cytoplasmic" evidence="9">
    <location>
        <begin position="218"/>
        <end position="290"/>
    </location>
</feature>
<dbReference type="Pfam" id="PF16916">
    <property type="entry name" value="ZT_dimer"/>
    <property type="match status" value="1"/>
</dbReference>
<comment type="similarity">
    <text evidence="2">Belongs to the cation diffusion facilitator (CDF) transporter (TC 2.A.4) family.</text>
</comment>